<evidence type="ECO:0000313" key="2">
    <source>
        <dbReference type="EMBL" id="PSN90975.1"/>
    </source>
</evidence>
<feature type="non-terminal residue" evidence="2">
    <location>
        <position position="165"/>
    </location>
</feature>
<dbReference type="SUPFAM" id="SSF54897">
    <property type="entry name" value="Protease propeptides/inhibitors"/>
    <property type="match status" value="1"/>
</dbReference>
<evidence type="ECO:0000259" key="1">
    <source>
        <dbReference type="SMART" id="SM00944"/>
    </source>
</evidence>
<feature type="domain" description="Peptidase S53 activation" evidence="1">
    <location>
        <begin position="1"/>
        <end position="104"/>
    </location>
</feature>
<sequence>MAEQVSLKHFHPLSQDGLLGYYAPNQSEFNGVLHFLNSHGFKIVYVSPDRFSIEGYAEASTVESLFHTTLYTYSYQGETYYAPSTPPQIPSGLQGVEISGLTNRTLIQPQYIVLGALNGTRIVPSNLPRSTPSVGLTTAATYYGPNVLEDAYGVNTLLSKGYVHK</sequence>
<dbReference type="Proteomes" id="UP000240490">
    <property type="component" value="Unassembled WGS sequence"/>
</dbReference>
<evidence type="ECO:0000313" key="3">
    <source>
        <dbReference type="Proteomes" id="UP000240490"/>
    </source>
</evidence>
<dbReference type="Pfam" id="PF09286">
    <property type="entry name" value="Pro-kuma_activ"/>
    <property type="match status" value="1"/>
</dbReference>
<proteinExistence type="predicted"/>
<dbReference type="SMART" id="SM00944">
    <property type="entry name" value="Pro-kuma_activ"/>
    <property type="match status" value="1"/>
</dbReference>
<organism evidence="2 3">
    <name type="scientific">Candidatus Marsarchaeota G2 archaeon ECH_B_SAG-M15</name>
    <dbReference type="NCBI Taxonomy" id="1978162"/>
    <lineage>
        <taxon>Archaea</taxon>
        <taxon>Candidatus Marsarchaeota</taxon>
        <taxon>Candidatus Marsarchaeota group 2</taxon>
    </lineage>
</organism>
<dbReference type="EMBL" id="NEXJ01000062">
    <property type="protein sequence ID" value="PSN90975.1"/>
    <property type="molecule type" value="Genomic_DNA"/>
</dbReference>
<dbReference type="AlphaFoldDB" id="A0A2R6AX63"/>
<dbReference type="InterPro" id="IPR015366">
    <property type="entry name" value="S53_propep"/>
</dbReference>
<dbReference type="CDD" id="cd11377">
    <property type="entry name" value="Pro-peptidase_S53"/>
    <property type="match status" value="1"/>
</dbReference>
<accession>A0A2R6AX63</accession>
<dbReference type="GO" id="GO:0008236">
    <property type="term" value="F:serine-type peptidase activity"/>
    <property type="evidence" value="ECO:0007669"/>
    <property type="project" value="InterPro"/>
</dbReference>
<name>A0A2R6AX63_9ARCH</name>
<gene>
    <name evidence="2" type="ORF">B9Q08_03700</name>
</gene>
<reference evidence="2 3" key="1">
    <citation type="submission" date="2017-04" db="EMBL/GenBank/DDBJ databases">
        <title>Novel microbial lineages endemic to geothermal iron-oxide mats fill important gaps in the evolutionary history of Archaea.</title>
        <authorList>
            <person name="Jay Z.J."/>
            <person name="Beam J.P."/>
            <person name="Dlakic M."/>
            <person name="Rusch D.B."/>
            <person name="Kozubal M.A."/>
            <person name="Inskeep W.P."/>
        </authorList>
    </citation>
    <scope>NUCLEOTIDE SEQUENCE [LARGE SCALE GENOMIC DNA]</scope>
    <source>
        <strain evidence="2">ECH_B_SAG-M15</strain>
    </source>
</reference>
<protein>
    <recommendedName>
        <fullName evidence="1">Peptidase S53 activation domain-containing protein</fullName>
    </recommendedName>
</protein>
<comment type="caution">
    <text evidence="2">The sequence shown here is derived from an EMBL/GenBank/DDBJ whole genome shotgun (WGS) entry which is preliminary data.</text>
</comment>